<dbReference type="GO" id="GO:0098797">
    <property type="term" value="C:plasma membrane protein complex"/>
    <property type="evidence" value="ECO:0007669"/>
    <property type="project" value="TreeGrafter"/>
</dbReference>
<dbReference type="PROSITE" id="PS52015">
    <property type="entry name" value="TONB_CTD"/>
    <property type="match status" value="1"/>
</dbReference>
<dbReference type="PANTHER" id="PTHR33446">
    <property type="entry name" value="PROTEIN TONB-RELATED"/>
    <property type="match status" value="1"/>
</dbReference>
<dbReference type="Gene3D" id="3.30.1150.10">
    <property type="match status" value="1"/>
</dbReference>
<dbReference type="InterPro" id="IPR006260">
    <property type="entry name" value="TonB/TolA_C"/>
</dbReference>
<gene>
    <name evidence="13" type="ORF">A9404_09690</name>
</gene>
<keyword evidence="8 11" id="KW-1133">Transmembrane helix</keyword>
<keyword evidence="14" id="KW-1185">Reference proteome</keyword>
<evidence type="ECO:0000256" key="7">
    <source>
        <dbReference type="ARBA" id="ARBA00022927"/>
    </source>
</evidence>
<dbReference type="SUPFAM" id="SSF74653">
    <property type="entry name" value="TolA/TonB C-terminal domain"/>
    <property type="match status" value="1"/>
</dbReference>
<dbReference type="RefSeq" id="WP_066100841.1">
    <property type="nucleotide sequence ID" value="NZ_CP016027.1"/>
</dbReference>
<dbReference type="OrthoDB" id="9803361at2"/>
<organism evidence="13 14">
    <name type="scientific">Halothiobacillus diazotrophicus</name>
    <dbReference type="NCBI Taxonomy" id="1860122"/>
    <lineage>
        <taxon>Bacteria</taxon>
        <taxon>Pseudomonadati</taxon>
        <taxon>Pseudomonadota</taxon>
        <taxon>Gammaproteobacteria</taxon>
        <taxon>Chromatiales</taxon>
        <taxon>Halothiobacillaceae</taxon>
        <taxon>Halothiobacillus</taxon>
    </lineage>
</organism>
<name>A0A191ZIB7_9GAMM</name>
<evidence type="ECO:0000256" key="10">
    <source>
        <dbReference type="SAM" id="MobiDB-lite"/>
    </source>
</evidence>
<feature type="transmembrane region" description="Helical" evidence="11">
    <location>
        <begin position="17"/>
        <end position="37"/>
    </location>
</feature>
<evidence type="ECO:0000313" key="14">
    <source>
        <dbReference type="Proteomes" id="UP000078596"/>
    </source>
</evidence>
<comment type="subcellular location">
    <subcellularLocation>
        <location evidence="1">Cell inner membrane</location>
        <topology evidence="1">Single-pass membrane protein</topology>
        <orientation evidence="1">Periplasmic side</orientation>
    </subcellularLocation>
</comment>
<keyword evidence="7" id="KW-0653">Protein transport</keyword>
<evidence type="ECO:0000256" key="9">
    <source>
        <dbReference type="ARBA" id="ARBA00023136"/>
    </source>
</evidence>
<feature type="region of interest" description="Disordered" evidence="10">
    <location>
        <begin position="60"/>
        <end position="120"/>
    </location>
</feature>
<dbReference type="KEGG" id="haz:A9404_09690"/>
<dbReference type="GO" id="GO:0015031">
    <property type="term" value="P:protein transport"/>
    <property type="evidence" value="ECO:0007669"/>
    <property type="project" value="UniProtKB-KW"/>
</dbReference>
<evidence type="ECO:0000256" key="1">
    <source>
        <dbReference type="ARBA" id="ARBA00004383"/>
    </source>
</evidence>
<keyword evidence="6 11" id="KW-0812">Transmembrane</keyword>
<evidence type="ECO:0000259" key="12">
    <source>
        <dbReference type="PROSITE" id="PS52015"/>
    </source>
</evidence>
<evidence type="ECO:0000256" key="4">
    <source>
        <dbReference type="ARBA" id="ARBA00022475"/>
    </source>
</evidence>
<keyword evidence="3" id="KW-0813">Transport</keyword>
<evidence type="ECO:0000313" key="13">
    <source>
        <dbReference type="EMBL" id="ANJ67619.1"/>
    </source>
</evidence>
<comment type="similarity">
    <text evidence="2">Belongs to the TonB family.</text>
</comment>
<dbReference type="InterPro" id="IPR051045">
    <property type="entry name" value="TonB-dependent_transducer"/>
</dbReference>
<dbReference type="Pfam" id="PF03544">
    <property type="entry name" value="TonB_C"/>
    <property type="match status" value="1"/>
</dbReference>
<keyword evidence="5" id="KW-0997">Cell inner membrane</keyword>
<sequence>MNYWALDQNDIASDKRLAFAMVIALGLHALLLLLIFASPPPPPPRAPSIELTLDAPLASKTVDASPSPSPVINKELTTPSLASAQGTFSDTMTPPKPGSGKTDQGSEGATDSPVHLPSPDLFNRLNQAVSQSLKTGYMTSRTVDGPAGQYLAKWKRQVESYVNQHYPEELKSQHLSGQLILEVTVNQGGHVLNIAVRQSSGNTTIDEAARRMVQLASPYPPFPPKLAAQYDQINITRTWLFTSGQQLSTH</sequence>
<reference evidence="13 14" key="1">
    <citation type="submission" date="2016-06" db="EMBL/GenBank/DDBJ databases">
        <title>Insight into the functional genes involving in sulfur oxidation in Pearl River water.</title>
        <authorList>
            <person name="Luo J."/>
            <person name="Tan X."/>
            <person name="Lin W."/>
        </authorList>
    </citation>
    <scope>NUCLEOTIDE SEQUENCE [LARGE SCALE GENOMIC DNA]</scope>
    <source>
        <strain evidence="13 14">LS2</strain>
    </source>
</reference>
<evidence type="ECO:0000256" key="2">
    <source>
        <dbReference type="ARBA" id="ARBA00006555"/>
    </source>
</evidence>
<evidence type="ECO:0000256" key="8">
    <source>
        <dbReference type="ARBA" id="ARBA00022989"/>
    </source>
</evidence>
<keyword evidence="4" id="KW-1003">Cell membrane</keyword>
<evidence type="ECO:0000256" key="5">
    <source>
        <dbReference type="ARBA" id="ARBA00022519"/>
    </source>
</evidence>
<dbReference type="AlphaFoldDB" id="A0A191ZIB7"/>
<feature type="compositionally biased region" description="Polar residues" evidence="10">
    <location>
        <begin position="75"/>
        <end position="92"/>
    </location>
</feature>
<dbReference type="GO" id="GO:0055085">
    <property type="term" value="P:transmembrane transport"/>
    <property type="evidence" value="ECO:0007669"/>
    <property type="project" value="InterPro"/>
</dbReference>
<keyword evidence="9 11" id="KW-0472">Membrane</keyword>
<dbReference type="STRING" id="1860122.A9404_09690"/>
<evidence type="ECO:0000256" key="3">
    <source>
        <dbReference type="ARBA" id="ARBA00022448"/>
    </source>
</evidence>
<dbReference type="PANTHER" id="PTHR33446:SF11">
    <property type="entry name" value="TONB3"/>
    <property type="match status" value="1"/>
</dbReference>
<evidence type="ECO:0000256" key="11">
    <source>
        <dbReference type="SAM" id="Phobius"/>
    </source>
</evidence>
<dbReference type="EMBL" id="CP016027">
    <property type="protein sequence ID" value="ANJ67619.1"/>
    <property type="molecule type" value="Genomic_DNA"/>
</dbReference>
<accession>A0A191ZIB7</accession>
<feature type="domain" description="TonB C-terminal" evidence="12">
    <location>
        <begin position="151"/>
        <end position="250"/>
    </location>
</feature>
<dbReference type="Proteomes" id="UP000078596">
    <property type="component" value="Chromosome"/>
</dbReference>
<proteinExistence type="inferred from homology"/>
<protein>
    <recommendedName>
        <fullName evidence="12">TonB C-terminal domain-containing protein</fullName>
    </recommendedName>
</protein>
<evidence type="ECO:0000256" key="6">
    <source>
        <dbReference type="ARBA" id="ARBA00022692"/>
    </source>
</evidence>
<dbReference type="NCBIfam" id="TIGR01352">
    <property type="entry name" value="tonB_Cterm"/>
    <property type="match status" value="1"/>
</dbReference>
<dbReference type="GO" id="GO:0031992">
    <property type="term" value="F:energy transducer activity"/>
    <property type="evidence" value="ECO:0007669"/>
    <property type="project" value="TreeGrafter"/>
</dbReference>
<dbReference type="InterPro" id="IPR037682">
    <property type="entry name" value="TonB_C"/>
</dbReference>